<gene>
    <name evidence="6" type="ORF">EVA98_01220</name>
</gene>
<evidence type="ECO:0000313" key="6">
    <source>
        <dbReference type="EMBL" id="RZO24496.1"/>
    </source>
</evidence>
<sequence>MQNNKLIGQLRLPVIVAPMFLVSGPDLVIASCNAGLIGSFPGPNARTAEELEKWMHQIHSSTSNPWAFNMITHKTYDRFGVELDLIKKFQPEIVITALGSPERVIDAVHGYGGKVIADVNNINFARRCADMDVDGMALICHGAGGHTGHLSPFSFTAYVREFFDGLIVLAGSISNGQHIRAAQLLGADLSYMGTRFISAQESNAVDEYKSMIINSTYEDLRMTNLFTGAQAYYLKDSILKNNLDPDNLDSNTNGFNVSASQDKIKAWKDIWSAGQGVGLIKNIESVESIVEKLESEFLQG</sequence>
<dbReference type="PANTHER" id="PTHR42747">
    <property type="entry name" value="NITRONATE MONOOXYGENASE-RELATED"/>
    <property type="match status" value="1"/>
</dbReference>
<organism evidence="6 7">
    <name type="scientific">SAR86 cluster bacterium</name>
    <dbReference type="NCBI Taxonomy" id="2030880"/>
    <lineage>
        <taxon>Bacteria</taxon>
        <taxon>Pseudomonadati</taxon>
        <taxon>Pseudomonadota</taxon>
        <taxon>Gammaproteobacteria</taxon>
        <taxon>SAR86 cluster</taxon>
    </lineage>
</organism>
<dbReference type="AlphaFoldDB" id="A0A520MTH6"/>
<accession>A0A520MTH6</accession>
<dbReference type="EMBL" id="SHBK01000009">
    <property type="protein sequence ID" value="RZO24496.1"/>
    <property type="molecule type" value="Genomic_DNA"/>
</dbReference>
<keyword evidence="4" id="KW-0560">Oxidoreductase</keyword>
<comment type="similarity">
    <text evidence="1">Belongs to the nitronate monooxygenase family. NMO class I subfamily.</text>
</comment>
<evidence type="ECO:0000256" key="2">
    <source>
        <dbReference type="ARBA" id="ARBA00022630"/>
    </source>
</evidence>
<keyword evidence="5 6" id="KW-0503">Monooxygenase</keyword>
<evidence type="ECO:0000256" key="5">
    <source>
        <dbReference type="ARBA" id="ARBA00023033"/>
    </source>
</evidence>
<dbReference type="CDD" id="cd04730">
    <property type="entry name" value="NPD_like"/>
    <property type="match status" value="1"/>
</dbReference>
<dbReference type="InterPro" id="IPR004136">
    <property type="entry name" value="NMO"/>
</dbReference>
<proteinExistence type="inferred from homology"/>
<protein>
    <submittedName>
        <fullName evidence="6">Nitronate monooxygenase</fullName>
    </submittedName>
</protein>
<keyword evidence="2" id="KW-0285">Flavoprotein</keyword>
<evidence type="ECO:0000256" key="1">
    <source>
        <dbReference type="ARBA" id="ARBA00009881"/>
    </source>
</evidence>
<dbReference type="InterPro" id="IPR013785">
    <property type="entry name" value="Aldolase_TIM"/>
</dbReference>
<keyword evidence="3" id="KW-0288">FMN</keyword>
<dbReference type="SUPFAM" id="SSF51412">
    <property type="entry name" value="Inosine monophosphate dehydrogenase (IMPDH)"/>
    <property type="match status" value="1"/>
</dbReference>
<dbReference type="Gene3D" id="3.20.20.70">
    <property type="entry name" value="Aldolase class I"/>
    <property type="match status" value="1"/>
</dbReference>
<reference evidence="6 7" key="1">
    <citation type="submission" date="2019-02" db="EMBL/GenBank/DDBJ databases">
        <title>Prokaryotic population dynamics and viral predation in marine succession experiment using metagenomics: the confinement effect.</title>
        <authorList>
            <person name="Haro-Moreno J.M."/>
            <person name="Rodriguez-Valera F."/>
            <person name="Lopez-Perez M."/>
        </authorList>
    </citation>
    <scope>NUCLEOTIDE SEQUENCE [LARGE SCALE GENOMIC DNA]</scope>
    <source>
        <strain evidence="6">MED-G165</strain>
    </source>
</reference>
<dbReference type="Proteomes" id="UP000316449">
    <property type="component" value="Unassembled WGS sequence"/>
</dbReference>
<dbReference type="Pfam" id="PF03060">
    <property type="entry name" value="NMO"/>
    <property type="match status" value="1"/>
</dbReference>
<evidence type="ECO:0000256" key="3">
    <source>
        <dbReference type="ARBA" id="ARBA00022643"/>
    </source>
</evidence>
<dbReference type="PANTHER" id="PTHR42747:SF4">
    <property type="entry name" value="BLR1330 PROTEIN"/>
    <property type="match status" value="1"/>
</dbReference>
<evidence type="ECO:0000256" key="4">
    <source>
        <dbReference type="ARBA" id="ARBA00023002"/>
    </source>
</evidence>
<dbReference type="GO" id="GO:0018580">
    <property type="term" value="F:nitronate monooxygenase activity"/>
    <property type="evidence" value="ECO:0007669"/>
    <property type="project" value="InterPro"/>
</dbReference>
<comment type="caution">
    <text evidence="6">The sequence shown here is derived from an EMBL/GenBank/DDBJ whole genome shotgun (WGS) entry which is preliminary data.</text>
</comment>
<name>A0A520MTH6_9GAMM</name>
<evidence type="ECO:0000313" key="7">
    <source>
        <dbReference type="Proteomes" id="UP000316449"/>
    </source>
</evidence>